<protein>
    <submittedName>
        <fullName evidence="4">DUF2062 domain-containing protein</fullName>
    </submittedName>
</protein>
<dbReference type="PANTHER" id="PTHR40547:SF1">
    <property type="entry name" value="SLL0298 PROTEIN"/>
    <property type="match status" value="1"/>
</dbReference>
<keyword evidence="5" id="KW-1185">Reference proteome</keyword>
<dbReference type="EMBL" id="QICH01000003">
    <property type="protein sequence ID" value="PXF62803.1"/>
    <property type="molecule type" value="Genomic_DNA"/>
</dbReference>
<keyword evidence="2" id="KW-0812">Transmembrane</keyword>
<dbReference type="Pfam" id="PF09835">
    <property type="entry name" value="DUF2062"/>
    <property type="match status" value="1"/>
</dbReference>
<proteinExistence type="predicted"/>
<dbReference type="RefSeq" id="WP_110201704.1">
    <property type="nucleotide sequence ID" value="NZ_QICH01000003.1"/>
</dbReference>
<evidence type="ECO:0000256" key="1">
    <source>
        <dbReference type="SAM" id="MobiDB-lite"/>
    </source>
</evidence>
<feature type="transmembrane region" description="Helical" evidence="2">
    <location>
        <begin position="128"/>
        <end position="151"/>
    </location>
</feature>
<dbReference type="InterPro" id="IPR018639">
    <property type="entry name" value="DUF2062"/>
</dbReference>
<sequence length="213" mass="24551">MARKFLKKITPDPKKVTENRFLKIFGKLIHDPGLWHLNRYSASGAFAVGLFMCFMPIPFQMVVAAGLAILFRVNLPLSLIVCWVTNPITIPPMFYFAYLVGTWVLSWPPSEFDFELSFEWLGNELVHIWQPFLLGCFICATVASFIGYHAISLSWRYHVVMAWKARQQKWKEKLLHTLHLNGDDATENIDKQDDQAPFSSKSPEQAQNDKSNR</sequence>
<evidence type="ECO:0000313" key="5">
    <source>
        <dbReference type="Proteomes" id="UP000247689"/>
    </source>
</evidence>
<keyword evidence="2" id="KW-1133">Transmembrane helix</keyword>
<accession>A0A318D1W2</accession>
<keyword evidence="2" id="KW-0472">Membrane</keyword>
<feature type="compositionally biased region" description="Polar residues" evidence="1">
    <location>
        <begin position="197"/>
        <end position="213"/>
    </location>
</feature>
<evidence type="ECO:0000256" key="2">
    <source>
        <dbReference type="SAM" id="Phobius"/>
    </source>
</evidence>
<evidence type="ECO:0000313" key="4">
    <source>
        <dbReference type="EMBL" id="PXF62803.1"/>
    </source>
</evidence>
<feature type="domain" description="DUF2062" evidence="3">
    <location>
        <begin position="23"/>
        <end position="164"/>
    </location>
</feature>
<dbReference type="AlphaFoldDB" id="A0A318D1W2"/>
<evidence type="ECO:0000259" key="3">
    <source>
        <dbReference type="Pfam" id="PF09835"/>
    </source>
</evidence>
<reference evidence="4 5" key="1">
    <citation type="submission" date="2018-05" db="EMBL/GenBank/DDBJ databases">
        <title>Kangiella spongicola genome sequence.</title>
        <authorList>
            <person name="Maclea K.S."/>
            <person name="Goen A.E."/>
            <person name="Kelley C."/>
            <person name="Underriner A."/>
            <person name="Silverwood T."/>
            <person name="Trachtenberg A.M."/>
        </authorList>
    </citation>
    <scope>NUCLEOTIDE SEQUENCE [LARGE SCALE GENOMIC DNA]</scope>
    <source>
        <strain evidence="4 5">ATCC BAA-2076</strain>
    </source>
</reference>
<dbReference type="OrthoDB" id="9786029at2"/>
<comment type="caution">
    <text evidence="4">The sequence shown here is derived from an EMBL/GenBank/DDBJ whole genome shotgun (WGS) entry which is preliminary data.</text>
</comment>
<organism evidence="4 5">
    <name type="scientific">Kangiella spongicola</name>
    <dbReference type="NCBI Taxonomy" id="796379"/>
    <lineage>
        <taxon>Bacteria</taxon>
        <taxon>Pseudomonadati</taxon>
        <taxon>Pseudomonadota</taxon>
        <taxon>Gammaproteobacteria</taxon>
        <taxon>Kangiellales</taxon>
        <taxon>Kangiellaceae</taxon>
        <taxon>Kangiella</taxon>
    </lineage>
</organism>
<dbReference type="Proteomes" id="UP000247689">
    <property type="component" value="Unassembled WGS sequence"/>
</dbReference>
<name>A0A318D1W2_9GAMM</name>
<gene>
    <name evidence="4" type="ORF">DL796_10810</name>
</gene>
<dbReference type="PANTHER" id="PTHR40547">
    <property type="entry name" value="SLL0298 PROTEIN"/>
    <property type="match status" value="1"/>
</dbReference>
<feature type="region of interest" description="Disordered" evidence="1">
    <location>
        <begin position="184"/>
        <end position="213"/>
    </location>
</feature>